<dbReference type="Pfam" id="PF06505">
    <property type="entry name" value="XylR_N"/>
    <property type="match status" value="1"/>
</dbReference>
<dbReference type="PANTHER" id="PTHR33744">
    <property type="entry name" value="CARBOHYDRATE DIACID REGULATOR"/>
    <property type="match status" value="1"/>
</dbReference>
<dbReference type="AlphaFoldDB" id="A0A1I1YWG4"/>
<dbReference type="Pfam" id="PF13556">
    <property type="entry name" value="HTH_30"/>
    <property type="match status" value="1"/>
</dbReference>
<evidence type="ECO:0000256" key="1">
    <source>
        <dbReference type="ARBA" id="ARBA00006754"/>
    </source>
</evidence>
<gene>
    <name evidence="3" type="ORF">SAMN05216238_1111</name>
</gene>
<dbReference type="InterPro" id="IPR024096">
    <property type="entry name" value="NO_sig/Golgi_transp_ligand-bd"/>
</dbReference>
<proteinExistence type="inferred from homology"/>
<dbReference type="PANTHER" id="PTHR33744:SF1">
    <property type="entry name" value="DNA-BINDING TRANSCRIPTIONAL ACTIVATOR ADER"/>
    <property type="match status" value="1"/>
</dbReference>
<comment type="similarity">
    <text evidence="1">Belongs to the CdaR family.</text>
</comment>
<dbReference type="Gene3D" id="1.10.10.2840">
    <property type="entry name" value="PucR C-terminal helix-turn-helix domain"/>
    <property type="match status" value="1"/>
</dbReference>
<sequence length="611" mass="70754">MEIKREDTKLTDIFELPKDEALKTFYERMITIPITAIESLKQELTTMVGEERSKGIFIRYGWHNGVSDGQTAKTFQWESERDLINAGPELHMLHGYLDYVRIDDIDYDEAGDLASIDVSWFNSFEVEKFLKSENYSEEPICHTLCGYASGYLSTVLERPILVKETKCRAMGYDHCEVVCIPMEKWGDELENEYHYYQSTSMIQELDEVTAKLKVERDHLNKTYEIHRRLIKELLSKQGLQRIVNVLYQSTGRPIFIENEDHKLMAKSDEVTVDFDLEDLNTDTTNFIKLSEDTGLLRTPIYLEQQIKGYCTFLFENGSTPNNLEYMIIDQASITSSIILLNENIKINTEQNIRRGFLSDILDGRMDQEELYKTAYYLNFNPNDSYWMLTIERENENPDMSRKIEVNEALINHINSLLRERYINAIVSQKSGKIIVLIDHASFKEVYVNQLRFIKQLIKDCSRRFSKQAFYAGVSSCVQTIDQVPALYDETLAALKARNPNEKVHYFEDLGIESLLFQIPDETLINRFVDKQVGELLEVDKNDDLIQTFYAYVENGVNINNTAKAISMSISGLRYRLSKISETLDIDLDDTKSVFSVYMALNVLKAKGRISI</sequence>
<dbReference type="InterPro" id="IPR025736">
    <property type="entry name" value="PucR_C-HTH_dom"/>
</dbReference>
<dbReference type="InterPro" id="IPR041522">
    <property type="entry name" value="CdaR_GGDEF"/>
</dbReference>
<dbReference type="InterPro" id="IPR004096">
    <property type="entry name" value="V4R"/>
</dbReference>
<dbReference type="RefSeq" id="WP_090086513.1">
    <property type="nucleotide sequence ID" value="NZ_FOMR01000011.1"/>
</dbReference>
<dbReference type="Pfam" id="PF17853">
    <property type="entry name" value="GGDEF_2"/>
    <property type="match status" value="1"/>
</dbReference>
<keyword evidence="4" id="KW-1185">Reference proteome</keyword>
<reference evidence="4" key="1">
    <citation type="submission" date="2016-10" db="EMBL/GenBank/DDBJ databases">
        <authorList>
            <person name="Varghese N."/>
            <person name="Submissions S."/>
        </authorList>
    </citation>
    <scope>NUCLEOTIDE SEQUENCE [LARGE SCALE GENOMIC DNA]</scope>
    <source>
        <strain evidence="4">DSM 22530</strain>
    </source>
</reference>
<dbReference type="Gene3D" id="3.30.1380.20">
    <property type="entry name" value="Trafficking protein particle complex subunit 3"/>
    <property type="match status" value="1"/>
</dbReference>
<dbReference type="Pfam" id="PF02830">
    <property type="entry name" value="V4R"/>
    <property type="match status" value="1"/>
</dbReference>
<dbReference type="Proteomes" id="UP000199474">
    <property type="component" value="Unassembled WGS sequence"/>
</dbReference>
<dbReference type="STRING" id="640948.SAMN05216238_1111"/>
<dbReference type="InterPro" id="IPR010523">
    <property type="entry name" value="XylR_N"/>
</dbReference>
<evidence type="ECO:0000313" key="3">
    <source>
        <dbReference type="EMBL" id="SFE23935.1"/>
    </source>
</evidence>
<dbReference type="InterPro" id="IPR042070">
    <property type="entry name" value="PucR_C-HTH_sf"/>
</dbReference>
<dbReference type="SMART" id="SM00989">
    <property type="entry name" value="V4R"/>
    <property type="match status" value="1"/>
</dbReference>
<dbReference type="SUPFAM" id="SSF111126">
    <property type="entry name" value="Ligand-binding domain in the NO signalling and Golgi transport"/>
    <property type="match status" value="1"/>
</dbReference>
<organism evidence="3 4">
    <name type="scientific">Lentibacillus persicus</name>
    <dbReference type="NCBI Taxonomy" id="640948"/>
    <lineage>
        <taxon>Bacteria</taxon>
        <taxon>Bacillati</taxon>
        <taxon>Bacillota</taxon>
        <taxon>Bacilli</taxon>
        <taxon>Bacillales</taxon>
        <taxon>Bacillaceae</taxon>
        <taxon>Lentibacillus</taxon>
    </lineage>
</organism>
<evidence type="ECO:0000313" key="4">
    <source>
        <dbReference type="Proteomes" id="UP000199474"/>
    </source>
</evidence>
<name>A0A1I1YWG4_9BACI</name>
<accession>A0A1I1YWG4</accession>
<dbReference type="OrthoDB" id="154713at2"/>
<dbReference type="InterPro" id="IPR051448">
    <property type="entry name" value="CdaR-like_regulators"/>
</dbReference>
<protein>
    <submittedName>
        <fullName evidence="3">PucR C-terminal helix-turn-helix domain-containing protein</fullName>
    </submittedName>
</protein>
<feature type="domain" description="4-vinyl reductase 4VR" evidence="2">
    <location>
        <begin position="119"/>
        <end position="181"/>
    </location>
</feature>
<evidence type="ECO:0000259" key="2">
    <source>
        <dbReference type="SMART" id="SM00989"/>
    </source>
</evidence>
<dbReference type="EMBL" id="FOMR01000011">
    <property type="protein sequence ID" value="SFE23935.1"/>
    <property type="molecule type" value="Genomic_DNA"/>
</dbReference>